<proteinExistence type="predicted"/>
<dbReference type="PANTHER" id="PTHR43685">
    <property type="entry name" value="GLYCOSYLTRANSFERASE"/>
    <property type="match status" value="1"/>
</dbReference>
<dbReference type="EMBL" id="CP002665">
    <property type="protein sequence ID" value="AEI11598.1"/>
    <property type="molecule type" value="Genomic_DNA"/>
</dbReference>
<evidence type="ECO:0000313" key="2">
    <source>
        <dbReference type="EMBL" id="AEI11598.1"/>
    </source>
</evidence>
<dbReference type="Gene3D" id="3.90.550.10">
    <property type="entry name" value="Spore Coat Polysaccharide Biosynthesis Protein SpsA, Chain A"/>
    <property type="match status" value="1"/>
</dbReference>
<feature type="domain" description="Glycosyltransferase 2-like" evidence="1">
    <location>
        <begin position="6"/>
        <end position="117"/>
    </location>
</feature>
<dbReference type="STRING" id="593907.Celgi_1079"/>
<evidence type="ECO:0000259" key="1">
    <source>
        <dbReference type="Pfam" id="PF00535"/>
    </source>
</evidence>
<dbReference type="InterPro" id="IPR029044">
    <property type="entry name" value="Nucleotide-diphossugar_trans"/>
</dbReference>
<dbReference type="AlphaFoldDB" id="F8A0X6"/>
<dbReference type="HOGENOM" id="CLU_025996_25_1_11"/>
<organism evidence="2 3">
    <name type="scientific">Cellulomonas gilvus (strain ATCC 13127 / NRRL B-14078)</name>
    <name type="common">Cellvibrio gilvus</name>
    <dbReference type="NCBI Taxonomy" id="593907"/>
    <lineage>
        <taxon>Bacteria</taxon>
        <taxon>Bacillati</taxon>
        <taxon>Actinomycetota</taxon>
        <taxon>Actinomycetes</taxon>
        <taxon>Micrococcales</taxon>
        <taxon>Cellulomonadaceae</taxon>
        <taxon>Cellulomonas</taxon>
    </lineage>
</organism>
<dbReference type="KEGG" id="cga:Celgi_1079"/>
<protein>
    <submittedName>
        <fullName evidence="2">Glycosyl transferase family 2</fullName>
    </submittedName>
</protein>
<name>F8A0X6_CELGA</name>
<dbReference type="RefSeq" id="WP_013883117.1">
    <property type="nucleotide sequence ID" value="NC_015671.1"/>
</dbReference>
<dbReference type="CDD" id="cd00761">
    <property type="entry name" value="Glyco_tranf_GTA_type"/>
    <property type="match status" value="1"/>
</dbReference>
<reference evidence="3" key="1">
    <citation type="submission" date="2011-04" db="EMBL/GenBank/DDBJ databases">
        <title>Complete sequence of Cellvibrio gilvus ATCC 13127.</title>
        <authorList>
            <person name="Lucas S."/>
            <person name="Han J."/>
            <person name="Lapidus A."/>
            <person name="Cheng J.-F."/>
            <person name="Goodwin L."/>
            <person name="Pitluck S."/>
            <person name="Peters L."/>
            <person name="Munk A."/>
            <person name="Detter J.C."/>
            <person name="Han C."/>
            <person name="Tapia R."/>
            <person name="Land M."/>
            <person name="Hauser L."/>
            <person name="Kyrpides N."/>
            <person name="Ivanova N."/>
            <person name="Ovchinnikova G."/>
            <person name="Pagani I."/>
            <person name="Mead D."/>
            <person name="Brumm P."/>
            <person name="Woyke T."/>
        </authorList>
    </citation>
    <scope>NUCLEOTIDE SEQUENCE [LARGE SCALE GENOMIC DNA]</scope>
    <source>
        <strain evidence="3">ATCC 13127 / NRRL B-14078</strain>
    </source>
</reference>
<dbReference type="InterPro" id="IPR050834">
    <property type="entry name" value="Glycosyltransf_2"/>
</dbReference>
<dbReference type="eggNOG" id="COG1215">
    <property type="taxonomic scope" value="Bacteria"/>
</dbReference>
<accession>F8A0X6</accession>
<keyword evidence="2" id="KW-0808">Transferase</keyword>
<keyword evidence="3" id="KW-1185">Reference proteome</keyword>
<gene>
    <name evidence="2" type="ordered locus">Celgi_1079</name>
</gene>
<dbReference type="InterPro" id="IPR001173">
    <property type="entry name" value="Glyco_trans_2-like"/>
</dbReference>
<dbReference type="Pfam" id="PF00535">
    <property type="entry name" value="Glycos_transf_2"/>
    <property type="match status" value="1"/>
</dbReference>
<dbReference type="Proteomes" id="UP000000485">
    <property type="component" value="Chromosome"/>
</dbReference>
<dbReference type="PANTHER" id="PTHR43685:SF2">
    <property type="entry name" value="GLYCOSYLTRANSFERASE 2-LIKE DOMAIN-CONTAINING PROTEIN"/>
    <property type="match status" value="1"/>
</dbReference>
<evidence type="ECO:0000313" key="3">
    <source>
        <dbReference type="Proteomes" id="UP000000485"/>
    </source>
</evidence>
<sequence length="328" mass="35936">MHRIDVVVPVRDAARFLPTFLASLDANSPEGCRYLVVDDASGDETPRVLADAARTRPHLEVLRTDRPRGAAGARNVALERLDARWVTFADVDDWSAPGHLAAMLERADELGADMVRTDHVRVVGHRRIPETAPAQRRGAVFAAREGIGGPDGQTLVDYPFLWAGVFDARLAARGLLTFDERLRTASDRPWFWRLHLAGTTCAVVPSPGYFYRRNPASGSLTENAGAATLDFLPAYEQVLDLADASGDAAHRVRAMYGACRIVAYHTGREERLPPALRRAMHARAALLLARGDDDTFAAALEHAPARARRLLAGLRRVGRRRTAGERAS</sequence>
<dbReference type="GO" id="GO:0016740">
    <property type="term" value="F:transferase activity"/>
    <property type="evidence" value="ECO:0007669"/>
    <property type="project" value="UniProtKB-KW"/>
</dbReference>
<dbReference type="SUPFAM" id="SSF53448">
    <property type="entry name" value="Nucleotide-diphospho-sugar transferases"/>
    <property type="match status" value="1"/>
</dbReference>